<dbReference type="RefSeq" id="WP_066537325.1">
    <property type="nucleotide sequence ID" value="NZ_CAJTCQ010000002.1"/>
</dbReference>
<dbReference type="InterPro" id="IPR036388">
    <property type="entry name" value="WH-like_DNA-bd_sf"/>
</dbReference>
<dbReference type="EMBL" id="CP065321">
    <property type="protein sequence ID" value="QQR31932.1"/>
    <property type="molecule type" value="Genomic_DNA"/>
</dbReference>
<dbReference type="AlphaFoldDB" id="A0A1Z2XW18"/>
<evidence type="ECO:0000313" key="4">
    <source>
        <dbReference type="Proteomes" id="UP000196710"/>
    </source>
</evidence>
<evidence type="ECO:0000259" key="1">
    <source>
        <dbReference type="Pfam" id="PF03551"/>
    </source>
</evidence>
<dbReference type="InterPro" id="IPR036390">
    <property type="entry name" value="WH_DNA-bd_sf"/>
</dbReference>
<reference evidence="2" key="1">
    <citation type="journal article" date="2017" name="Genome Announc.">
        <title>High-Quality Whole-Genome Sequences of the Oligo-Mouse-Microbiota Bacterial Community.</title>
        <authorList>
            <person name="Garzetti D."/>
            <person name="Brugiroux S."/>
            <person name="Bunk B."/>
            <person name="Pukall R."/>
            <person name="McCoy K.D."/>
            <person name="Macpherson A.J."/>
            <person name="Stecher B."/>
        </authorList>
    </citation>
    <scope>NUCLEOTIDE SEQUENCE</scope>
    <source>
        <strain evidence="2">KB18</strain>
    </source>
</reference>
<evidence type="ECO:0000313" key="2">
    <source>
        <dbReference type="EMBL" id="ASB42636.1"/>
    </source>
</evidence>
<dbReference type="KEGG" id="amur:ADH66_19555"/>
<dbReference type="Gene3D" id="1.10.10.10">
    <property type="entry name" value="Winged helix-like DNA-binding domain superfamily/Winged helix DNA-binding domain"/>
    <property type="match status" value="1"/>
</dbReference>
<proteinExistence type="predicted"/>
<gene>
    <name evidence="2" type="ORF">ADH66_19555</name>
    <name evidence="3" type="ORF">I5Q82_09990</name>
</gene>
<dbReference type="Proteomes" id="UP000196710">
    <property type="component" value="Chromosome"/>
</dbReference>
<reference evidence="4" key="2">
    <citation type="submission" date="2017-05" db="EMBL/GenBank/DDBJ databases">
        <title>Improved OligoMM genomes.</title>
        <authorList>
            <person name="Garzetti D."/>
        </authorList>
    </citation>
    <scope>NUCLEOTIDE SEQUENCE [LARGE SCALE GENOMIC DNA]</scope>
    <source>
        <strain evidence="4">KB18</strain>
    </source>
</reference>
<evidence type="ECO:0000313" key="3">
    <source>
        <dbReference type="EMBL" id="QQR31932.1"/>
    </source>
</evidence>
<protein>
    <submittedName>
        <fullName evidence="3">PadR family transcriptional regulator</fullName>
    </submittedName>
</protein>
<organism evidence="3 5">
    <name type="scientific">Acutalibacter muris</name>
    <dbReference type="NCBI Taxonomy" id="1796620"/>
    <lineage>
        <taxon>Bacteria</taxon>
        <taxon>Bacillati</taxon>
        <taxon>Bacillota</taxon>
        <taxon>Clostridia</taxon>
        <taxon>Eubacteriales</taxon>
        <taxon>Acutalibacteraceae</taxon>
        <taxon>Acutalibacter</taxon>
    </lineage>
</organism>
<dbReference type="Pfam" id="PF03551">
    <property type="entry name" value="PadR"/>
    <property type="match status" value="1"/>
</dbReference>
<keyword evidence="4" id="KW-1185">Reference proteome</keyword>
<dbReference type="PANTHER" id="PTHR33169:SF14">
    <property type="entry name" value="TRANSCRIPTIONAL REGULATOR RV3488"/>
    <property type="match status" value="1"/>
</dbReference>
<reference evidence="3 5" key="3">
    <citation type="submission" date="2020-11" db="EMBL/GenBank/DDBJ databases">
        <title>Closed and high quality bacterial genomes of the OMM12 community.</title>
        <authorList>
            <person name="Marbouty M."/>
            <person name="Lamy-Besnier Q."/>
            <person name="Debarbieux L."/>
            <person name="Koszul R."/>
        </authorList>
    </citation>
    <scope>NUCLEOTIDE SEQUENCE [LARGE SCALE GENOMIC DNA]</scope>
    <source>
        <strain evidence="3 5">KB18</strain>
    </source>
</reference>
<dbReference type="EMBL" id="CP021422">
    <property type="protein sequence ID" value="ASB42636.1"/>
    <property type="molecule type" value="Genomic_DNA"/>
</dbReference>
<dbReference type="InterPro" id="IPR052509">
    <property type="entry name" value="Metal_resp_DNA-bind_regulator"/>
</dbReference>
<dbReference type="Proteomes" id="UP000596035">
    <property type="component" value="Chromosome"/>
</dbReference>
<accession>A0A1Z2XW18</accession>
<evidence type="ECO:0000313" key="5">
    <source>
        <dbReference type="Proteomes" id="UP000596035"/>
    </source>
</evidence>
<feature type="domain" description="Transcription regulator PadR N-terminal" evidence="1">
    <location>
        <begin position="11"/>
        <end position="81"/>
    </location>
</feature>
<dbReference type="InterPro" id="IPR005149">
    <property type="entry name" value="Tscrpt_reg_PadR_N"/>
</dbReference>
<dbReference type="SUPFAM" id="SSF46785">
    <property type="entry name" value="Winged helix' DNA-binding domain"/>
    <property type="match status" value="1"/>
</dbReference>
<name>A0A1Z2XW18_9FIRM</name>
<dbReference type="PANTHER" id="PTHR33169">
    <property type="entry name" value="PADR-FAMILY TRANSCRIPTIONAL REGULATOR"/>
    <property type="match status" value="1"/>
</dbReference>
<sequence length="99" mass="11698">MLKKDIIRLCMLHLLTVRDRYGYEMLSLLHGIFADTQESAIYALLRELCREKYTESYVGETSGGPARKYYRITESGREEYKRLMEIWRGLKESLEKLGI</sequence>